<proteinExistence type="predicted"/>
<dbReference type="Proteomes" id="UP000267268">
    <property type="component" value="Chromosome 1"/>
</dbReference>
<sequence length="119" mass="13678">MKYSIPIKRKLKNEEYKLLEYLFKKEKKDFLDILPEIVVIGRCGCGKCPTIQFGLNYESDLIHGKNIIDYYGLSKNGNLIGVSILGNEYQPSELEFWSIDGVEEITEIPDITTLKPMDN</sequence>
<dbReference type="KEGG" id="fll:EI427_16715"/>
<gene>
    <name evidence="1" type="ORF">EI427_16715</name>
</gene>
<dbReference type="EMBL" id="CP034562">
    <property type="protein sequence ID" value="AZQ63808.1"/>
    <property type="molecule type" value="Genomic_DNA"/>
</dbReference>
<dbReference type="RefSeq" id="WP_126616876.1">
    <property type="nucleotide sequence ID" value="NZ_CP034562.1"/>
</dbReference>
<evidence type="ECO:0000313" key="2">
    <source>
        <dbReference type="Proteomes" id="UP000267268"/>
    </source>
</evidence>
<accession>A0A3S9P6I6</accession>
<keyword evidence="2" id="KW-1185">Reference proteome</keyword>
<reference evidence="1 2" key="1">
    <citation type="submission" date="2018-12" db="EMBL/GenBank/DDBJ databases">
        <title>Flammeovirga pectinis sp. nov., isolated from the gut of the Korean scallop, Patinopecten yessoensis.</title>
        <authorList>
            <person name="Bae J.-W."/>
            <person name="Jeong Y.-S."/>
            <person name="Kang W."/>
        </authorList>
    </citation>
    <scope>NUCLEOTIDE SEQUENCE [LARGE SCALE GENOMIC DNA]</scope>
    <source>
        <strain evidence="1 2">L12M1</strain>
    </source>
</reference>
<dbReference type="OrthoDB" id="1443762at2"/>
<organism evidence="1 2">
    <name type="scientific">Flammeovirga pectinis</name>
    <dbReference type="NCBI Taxonomy" id="2494373"/>
    <lineage>
        <taxon>Bacteria</taxon>
        <taxon>Pseudomonadati</taxon>
        <taxon>Bacteroidota</taxon>
        <taxon>Cytophagia</taxon>
        <taxon>Cytophagales</taxon>
        <taxon>Flammeovirgaceae</taxon>
        <taxon>Flammeovirga</taxon>
    </lineage>
</organism>
<dbReference type="AlphaFoldDB" id="A0A3S9P6I6"/>
<evidence type="ECO:0000313" key="1">
    <source>
        <dbReference type="EMBL" id="AZQ63808.1"/>
    </source>
</evidence>
<protein>
    <submittedName>
        <fullName evidence="1">Uncharacterized protein</fullName>
    </submittedName>
</protein>
<name>A0A3S9P6I6_9BACT</name>